<dbReference type="Gene3D" id="2.130.10.10">
    <property type="entry name" value="YVTN repeat-like/Quinoprotein amine dehydrogenase"/>
    <property type="match status" value="1"/>
</dbReference>
<dbReference type="InterPro" id="IPR002372">
    <property type="entry name" value="PQQ_rpt_dom"/>
</dbReference>
<comment type="caution">
    <text evidence="3">The sequence shown here is derived from an EMBL/GenBank/DDBJ whole genome shotgun (WGS) entry which is preliminary data.</text>
</comment>
<dbReference type="SUPFAM" id="SSF50998">
    <property type="entry name" value="Quinoprotein alcohol dehydrogenase-like"/>
    <property type="match status" value="1"/>
</dbReference>
<dbReference type="Pfam" id="PF13360">
    <property type="entry name" value="PQQ_2"/>
    <property type="match status" value="2"/>
</dbReference>
<keyword evidence="4" id="KW-1185">Reference proteome</keyword>
<gene>
    <name evidence="3" type="ORF">ACFOW6_08960</name>
</gene>
<dbReference type="PANTHER" id="PTHR34512">
    <property type="entry name" value="CELL SURFACE PROTEIN"/>
    <property type="match status" value="1"/>
</dbReference>
<evidence type="ECO:0000259" key="2">
    <source>
        <dbReference type="Pfam" id="PF13360"/>
    </source>
</evidence>
<sequence length="443" mass="47363">MSNKLLSTLALSGLLLLGGCGTFDGWFGEPEAPPLPGERISVLESDRALEPNAEAQDTRVSVPPAERNRDWAQSGGNAQNDLQNLALSSSLNVAWSSSIGSGNTESNRLLAQPIVVGDTVYAMDSHSRVSAFNTGNGGQKWRADLSGDKDSDGRFGGGLAYAEGTLYATTGFGEVFALNPANGEVRWENTTLLPIRAAPTVANEQVYVISLDNRLYAFDADSGERLWDFAGIEEETAFIGAAAPAANDSSVVAAFSSGEVVSVMARNGRALWDDGLAGFRRSDRSRDLSHIRGMPVLDRGLLTAISNAGLMVAIDQRRGLRVWEAEIGGIEMPWSAGNMIYVLSNNNELVALVREEGTIRWVSELPRFEDPEDREDPIVWHGPIMGGGNLIVASNTGELRLYQAETGEMAGRINLPAGAALTPVVAGETLYVITVDGRLLALR</sequence>
<dbReference type="Proteomes" id="UP001595799">
    <property type="component" value="Unassembled WGS sequence"/>
</dbReference>
<evidence type="ECO:0000313" key="3">
    <source>
        <dbReference type="EMBL" id="MFC4351668.1"/>
    </source>
</evidence>
<protein>
    <submittedName>
        <fullName evidence="3">PQQ-binding-like beta-propeller repeat protein</fullName>
    </submittedName>
</protein>
<name>A0ABV8UK66_9PROT</name>
<dbReference type="InterPro" id="IPR018391">
    <property type="entry name" value="PQQ_b-propeller_rpt"/>
</dbReference>
<dbReference type="EMBL" id="JBHSCW010000003">
    <property type="protein sequence ID" value="MFC4351668.1"/>
    <property type="molecule type" value="Genomic_DNA"/>
</dbReference>
<reference evidence="4" key="1">
    <citation type="journal article" date="2019" name="Int. J. Syst. Evol. Microbiol.">
        <title>The Global Catalogue of Microorganisms (GCM) 10K type strain sequencing project: providing services to taxonomists for standard genome sequencing and annotation.</title>
        <authorList>
            <consortium name="The Broad Institute Genomics Platform"/>
            <consortium name="The Broad Institute Genome Sequencing Center for Infectious Disease"/>
            <person name="Wu L."/>
            <person name="Ma J."/>
        </authorList>
    </citation>
    <scope>NUCLEOTIDE SEQUENCE [LARGE SCALE GENOMIC DNA]</scope>
    <source>
        <strain evidence="4">CECT 8472</strain>
    </source>
</reference>
<accession>A0ABV8UK66</accession>
<feature type="domain" description="Pyrrolo-quinoline quinone repeat" evidence="2">
    <location>
        <begin position="382"/>
        <end position="442"/>
    </location>
</feature>
<feature type="region of interest" description="Disordered" evidence="1">
    <location>
        <begin position="50"/>
        <end position="78"/>
    </location>
</feature>
<evidence type="ECO:0000313" key="4">
    <source>
        <dbReference type="Proteomes" id="UP001595799"/>
    </source>
</evidence>
<dbReference type="InterPro" id="IPR015943">
    <property type="entry name" value="WD40/YVTN_repeat-like_dom_sf"/>
</dbReference>
<dbReference type="InterPro" id="IPR011047">
    <property type="entry name" value="Quinoprotein_ADH-like_sf"/>
</dbReference>
<dbReference type="PROSITE" id="PS51257">
    <property type="entry name" value="PROKAR_LIPOPROTEIN"/>
    <property type="match status" value="1"/>
</dbReference>
<organism evidence="3 4">
    <name type="scientific">Fodinicurvata halophila</name>
    <dbReference type="NCBI Taxonomy" id="1419723"/>
    <lineage>
        <taxon>Bacteria</taxon>
        <taxon>Pseudomonadati</taxon>
        <taxon>Pseudomonadota</taxon>
        <taxon>Alphaproteobacteria</taxon>
        <taxon>Rhodospirillales</taxon>
        <taxon>Rhodovibrionaceae</taxon>
        <taxon>Fodinicurvata</taxon>
    </lineage>
</organism>
<feature type="domain" description="Pyrrolo-quinoline quinone repeat" evidence="2">
    <location>
        <begin position="126"/>
        <end position="361"/>
    </location>
</feature>
<proteinExistence type="predicted"/>
<dbReference type="RefSeq" id="WP_382421993.1">
    <property type="nucleotide sequence ID" value="NZ_JBHSCW010000003.1"/>
</dbReference>
<dbReference type="SMART" id="SM00564">
    <property type="entry name" value="PQQ"/>
    <property type="match status" value="5"/>
</dbReference>
<dbReference type="PANTHER" id="PTHR34512:SF30">
    <property type="entry name" value="OUTER MEMBRANE PROTEIN ASSEMBLY FACTOR BAMB"/>
    <property type="match status" value="1"/>
</dbReference>
<evidence type="ECO:0000256" key="1">
    <source>
        <dbReference type="SAM" id="MobiDB-lite"/>
    </source>
</evidence>